<accession>A0ABS4EDE5</accession>
<dbReference type="CDD" id="cd09911">
    <property type="entry name" value="Lin0431_like"/>
    <property type="match status" value="1"/>
</dbReference>
<protein>
    <recommendedName>
        <fullName evidence="3">NusG domain-containing protein</fullName>
    </recommendedName>
</protein>
<dbReference type="RefSeq" id="WP_234926373.1">
    <property type="nucleotide sequence ID" value="NZ_BAAACS010000019.1"/>
</dbReference>
<dbReference type="EMBL" id="JAGGJX010000005">
    <property type="protein sequence ID" value="MBP1855939.1"/>
    <property type="molecule type" value="Genomic_DNA"/>
</dbReference>
<comment type="caution">
    <text evidence="1">The sequence shown here is derived from an EMBL/GenBank/DDBJ whole genome shotgun (WGS) entry which is preliminary data.</text>
</comment>
<evidence type="ECO:0000313" key="2">
    <source>
        <dbReference type="Proteomes" id="UP000767291"/>
    </source>
</evidence>
<gene>
    <name evidence="1" type="ORF">J2Z43_002340</name>
</gene>
<dbReference type="Proteomes" id="UP000767291">
    <property type="component" value="Unassembled WGS sequence"/>
</dbReference>
<dbReference type="Pfam" id="PF07009">
    <property type="entry name" value="NusG_II"/>
    <property type="match status" value="1"/>
</dbReference>
<proteinExistence type="predicted"/>
<name>A0ABS4EDE5_9FIRM</name>
<keyword evidence="2" id="KW-1185">Reference proteome</keyword>
<dbReference type="InterPro" id="IPR038690">
    <property type="entry name" value="NusG_2_sf"/>
</dbReference>
<dbReference type="Gene3D" id="2.60.320.10">
    <property type="entry name" value="N-utilization substance G protein NusG, insert domain"/>
    <property type="match status" value="1"/>
</dbReference>
<evidence type="ECO:0008006" key="3">
    <source>
        <dbReference type="Google" id="ProtNLM"/>
    </source>
</evidence>
<reference evidence="1 2" key="1">
    <citation type="submission" date="2021-03" db="EMBL/GenBank/DDBJ databases">
        <title>Genomic Encyclopedia of Type Strains, Phase IV (KMG-IV): sequencing the most valuable type-strain genomes for metagenomic binning, comparative biology and taxonomic classification.</title>
        <authorList>
            <person name="Goeker M."/>
        </authorList>
    </citation>
    <scope>NUCLEOTIDE SEQUENCE [LARGE SCALE GENOMIC DNA]</scope>
    <source>
        <strain evidence="1 2">DSM 1289</strain>
    </source>
</reference>
<sequence>MKIIKKMDIVIIVFLIVLSFVPNIIFAKSSIFANYDSTYVSITLDGKNYDNIPLSSFKGKKVIEIEDKEHKGYKNKILIKNNTVKMIEANCSDKVCIRQGSISKVGQNIACLPHKLIIEIKGEEKDSSDDLILSH</sequence>
<organism evidence="1 2">
    <name type="scientific">Metaclostridioides mangenotii</name>
    <dbReference type="NCBI Taxonomy" id="1540"/>
    <lineage>
        <taxon>Bacteria</taxon>
        <taxon>Bacillati</taxon>
        <taxon>Bacillota</taxon>
        <taxon>Clostridia</taxon>
        <taxon>Peptostreptococcales</taxon>
        <taxon>Peptostreptococcaceae</taxon>
        <taxon>Metaclostridioides</taxon>
    </lineage>
</organism>
<evidence type="ECO:0000313" key="1">
    <source>
        <dbReference type="EMBL" id="MBP1855939.1"/>
    </source>
</evidence>